<gene>
    <name evidence="11" type="ORF">AGERDE_LOCUS1943</name>
</gene>
<keyword evidence="12" id="KW-1185">Reference proteome</keyword>
<dbReference type="OrthoDB" id="416834at2759"/>
<comment type="caution">
    <text evidence="11">The sequence shown here is derived from an EMBL/GenBank/DDBJ whole genome shotgun (WGS) entry which is preliminary data.</text>
</comment>
<dbReference type="GO" id="GO:0000026">
    <property type="term" value="F:alpha-1,2-mannosyltransferase activity"/>
    <property type="evidence" value="ECO:0007669"/>
    <property type="project" value="TreeGrafter"/>
</dbReference>
<protein>
    <recommendedName>
        <fullName evidence="10">Mannosyltransferase</fullName>
        <ecNumber evidence="10">2.4.1.-</ecNumber>
    </recommendedName>
</protein>
<keyword evidence="6 10" id="KW-0256">Endoplasmic reticulum</keyword>
<evidence type="ECO:0000256" key="3">
    <source>
        <dbReference type="ARBA" id="ARBA00022676"/>
    </source>
</evidence>
<feature type="transmembrane region" description="Helical" evidence="10">
    <location>
        <begin position="94"/>
        <end position="115"/>
    </location>
</feature>
<comment type="similarity">
    <text evidence="2">Belongs to the glycosyltransferase 22 family. PIGB subfamily.</text>
</comment>
<evidence type="ECO:0000256" key="1">
    <source>
        <dbReference type="ARBA" id="ARBA00004477"/>
    </source>
</evidence>
<dbReference type="EMBL" id="CAJVPL010000149">
    <property type="protein sequence ID" value="CAG8454931.1"/>
    <property type="molecule type" value="Genomic_DNA"/>
</dbReference>
<dbReference type="GO" id="GO:0005789">
    <property type="term" value="C:endoplasmic reticulum membrane"/>
    <property type="evidence" value="ECO:0007669"/>
    <property type="project" value="UniProtKB-SubCell"/>
</dbReference>
<reference evidence="11" key="1">
    <citation type="submission" date="2021-06" db="EMBL/GenBank/DDBJ databases">
        <authorList>
            <person name="Kallberg Y."/>
            <person name="Tangrot J."/>
            <person name="Rosling A."/>
        </authorList>
    </citation>
    <scope>NUCLEOTIDE SEQUENCE</scope>
    <source>
        <strain evidence="11">MT106</strain>
    </source>
</reference>
<dbReference type="EC" id="2.4.1.-" evidence="10"/>
<organism evidence="11 12">
    <name type="scientific">Ambispora gerdemannii</name>
    <dbReference type="NCBI Taxonomy" id="144530"/>
    <lineage>
        <taxon>Eukaryota</taxon>
        <taxon>Fungi</taxon>
        <taxon>Fungi incertae sedis</taxon>
        <taxon>Mucoromycota</taxon>
        <taxon>Glomeromycotina</taxon>
        <taxon>Glomeromycetes</taxon>
        <taxon>Archaeosporales</taxon>
        <taxon>Ambisporaceae</taxon>
        <taxon>Ambispora</taxon>
    </lineage>
</organism>
<keyword evidence="8 10" id="KW-0472">Membrane</keyword>
<keyword evidence="5 10" id="KW-0812">Transmembrane</keyword>
<keyword evidence="3 10" id="KW-0328">Glycosyltransferase</keyword>
<name>A0A9N8VMA7_9GLOM</name>
<evidence type="ECO:0000313" key="12">
    <source>
        <dbReference type="Proteomes" id="UP000789831"/>
    </source>
</evidence>
<evidence type="ECO:0000256" key="8">
    <source>
        <dbReference type="ARBA" id="ARBA00023136"/>
    </source>
</evidence>
<dbReference type="PANTHER" id="PTHR22760:SF4">
    <property type="entry name" value="GPI MANNOSYLTRANSFERASE 3"/>
    <property type="match status" value="1"/>
</dbReference>
<comment type="subcellular location">
    <subcellularLocation>
        <location evidence="1 10">Endoplasmic reticulum membrane</location>
        <topology evidence="1 10">Multi-pass membrane protein</topology>
    </subcellularLocation>
</comment>
<keyword evidence="4" id="KW-0808">Transferase</keyword>
<evidence type="ECO:0000313" key="11">
    <source>
        <dbReference type="EMBL" id="CAG8454931.1"/>
    </source>
</evidence>
<dbReference type="InterPro" id="IPR005599">
    <property type="entry name" value="GPI_mannosylTrfase"/>
</dbReference>
<feature type="transmembrane region" description="Helical" evidence="10">
    <location>
        <begin position="127"/>
        <end position="146"/>
    </location>
</feature>
<feature type="transmembrane region" description="Helical" evidence="10">
    <location>
        <begin position="40"/>
        <end position="61"/>
    </location>
</feature>
<feature type="transmembrane region" description="Helical" evidence="10">
    <location>
        <begin position="12"/>
        <end position="34"/>
    </location>
</feature>
<evidence type="ECO:0000256" key="4">
    <source>
        <dbReference type="ARBA" id="ARBA00022679"/>
    </source>
</evidence>
<feature type="transmembrane region" description="Helical" evidence="10">
    <location>
        <begin position="73"/>
        <end position="88"/>
    </location>
</feature>
<evidence type="ECO:0000256" key="9">
    <source>
        <dbReference type="ARBA" id="ARBA00024708"/>
    </source>
</evidence>
<evidence type="ECO:0000256" key="6">
    <source>
        <dbReference type="ARBA" id="ARBA00022824"/>
    </source>
</evidence>
<dbReference type="Proteomes" id="UP000789831">
    <property type="component" value="Unassembled WGS sequence"/>
</dbReference>
<keyword evidence="7 10" id="KW-1133">Transmembrane helix</keyword>
<evidence type="ECO:0000256" key="7">
    <source>
        <dbReference type="ARBA" id="ARBA00022989"/>
    </source>
</evidence>
<evidence type="ECO:0000256" key="5">
    <source>
        <dbReference type="ARBA" id="ARBA00022692"/>
    </source>
</evidence>
<comment type="function">
    <text evidence="9">Mannosyltransferase involved in glycosylphosphatidylinositol-anchor biosynthesis. Transfers the third mannose to Man2-GlcN-acyl-PI during GPI precursor assembly.</text>
</comment>
<sequence length="314" mass="36705">MITLDYTFYRTIVFVPFNFFRVNVFQSISLFYGAHPWHWYFTQGIPVVAASFLPFIIKGIISSEPLLPRTKPFVSLMLWVIIGYSFLGHKEFRFIYPILPIAIIFSGFGLAEIARTTEQSQNSIHRHYFKASIVILIITQIPLAYYTSFIHQRGVVDVIDYLRIEVKQGKVKDIGFLMPCHSTPFYSNMHQNVTMWFLTCEPPMSATTDTNELLLDEADIFYTDPQQYLTGRFEPLTIKQKSNNDISESINTNPSREKWPSHLVIFQALLKDLEPFIDKAQYRQCAKFFNSHFHDDWRRRGDVIVLCRDNIIET</sequence>
<proteinExistence type="inferred from homology"/>
<dbReference type="AlphaFoldDB" id="A0A9N8VMA7"/>
<dbReference type="PANTHER" id="PTHR22760">
    <property type="entry name" value="GLYCOSYLTRANSFERASE"/>
    <property type="match status" value="1"/>
</dbReference>
<dbReference type="Pfam" id="PF03901">
    <property type="entry name" value="Glyco_transf_22"/>
    <property type="match status" value="1"/>
</dbReference>
<evidence type="ECO:0000256" key="10">
    <source>
        <dbReference type="RuleBase" id="RU363075"/>
    </source>
</evidence>
<accession>A0A9N8VMA7</accession>
<dbReference type="GO" id="GO:0006506">
    <property type="term" value="P:GPI anchor biosynthetic process"/>
    <property type="evidence" value="ECO:0007669"/>
    <property type="project" value="TreeGrafter"/>
</dbReference>
<evidence type="ECO:0000256" key="2">
    <source>
        <dbReference type="ARBA" id="ARBA00006065"/>
    </source>
</evidence>